<keyword evidence="5 8" id="KW-0547">Nucleotide-binding</keyword>
<gene>
    <name evidence="8" type="primary">tilS</name>
    <name evidence="10" type="ORF">F4827_001344</name>
</gene>
<keyword evidence="4 8" id="KW-0819">tRNA processing</keyword>
<dbReference type="InterPro" id="IPR012796">
    <property type="entry name" value="Lysidine-tRNA-synth_C"/>
</dbReference>
<dbReference type="InterPro" id="IPR012094">
    <property type="entry name" value="tRNA_Ile_lys_synt"/>
</dbReference>
<dbReference type="GO" id="GO:0032267">
    <property type="term" value="F:tRNA(Ile)-lysidine synthase activity"/>
    <property type="evidence" value="ECO:0007669"/>
    <property type="project" value="UniProtKB-EC"/>
</dbReference>
<keyword evidence="11" id="KW-1185">Reference proteome</keyword>
<keyword evidence="2 8" id="KW-0963">Cytoplasm</keyword>
<dbReference type="NCBIfam" id="TIGR02433">
    <property type="entry name" value="lysidine_TilS_C"/>
    <property type="match status" value="1"/>
</dbReference>
<comment type="catalytic activity">
    <reaction evidence="7 8">
        <text>cytidine(34) in tRNA(Ile2) + L-lysine + ATP = lysidine(34) in tRNA(Ile2) + AMP + diphosphate + H(+)</text>
        <dbReference type="Rhea" id="RHEA:43744"/>
        <dbReference type="Rhea" id="RHEA-COMP:10625"/>
        <dbReference type="Rhea" id="RHEA-COMP:10670"/>
        <dbReference type="ChEBI" id="CHEBI:15378"/>
        <dbReference type="ChEBI" id="CHEBI:30616"/>
        <dbReference type="ChEBI" id="CHEBI:32551"/>
        <dbReference type="ChEBI" id="CHEBI:33019"/>
        <dbReference type="ChEBI" id="CHEBI:82748"/>
        <dbReference type="ChEBI" id="CHEBI:83665"/>
        <dbReference type="ChEBI" id="CHEBI:456215"/>
        <dbReference type="EC" id="6.3.4.19"/>
    </reaction>
</comment>
<evidence type="ECO:0000256" key="2">
    <source>
        <dbReference type="ARBA" id="ARBA00022490"/>
    </source>
</evidence>
<evidence type="ECO:0000256" key="5">
    <source>
        <dbReference type="ARBA" id="ARBA00022741"/>
    </source>
</evidence>
<dbReference type="SUPFAM" id="SSF52402">
    <property type="entry name" value="Adenine nucleotide alpha hydrolases-like"/>
    <property type="match status" value="1"/>
</dbReference>
<sequence>MNAHPDSGHSAGPDAGRILRDALGVVLSALPAGARIAIAYSGGLDSSVLLDAAVRLAGSDRLHAFHVHHGLSPNADAWLAHCEATARAYGVSFDARRVDVAPDGAAGVEAAARDARYRALDAMCAAHGVTSLWLAQHADDQAETVLLQLLRGAGLAGLAAMASTREVAGGVTRVRPLLGLLRVQLERYAHAHDLRWIEDESNADTRYARNALRHDVMPALSAHFPGFREALARTAAHAASAQGLLDELARGDLLAACATTPDALSHAALVALDDARALNLLRYWMRTLRLPAASTARLADALRQLREIARARDGKDGNDGRDGHALRVDHAGRTLRCYRGEVFWDMAPGAADTPPTGEGALREAVQLNWRGEEIWRLPGWRGTYVFAPADESDPDAVPESVLQRAPLVARERAGGERLRDEAANLSRTLKNLFQSRGIPAWERDVPLLYSGETLLFVPRIGVNRSALGEEGAVRPGPWRRIEWREDLQIA</sequence>
<evidence type="ECO:0000259" key="9">
    <source>
        <dbReference type="SMART" id="SM00977"/>
    </source>
</evidence>
<keyword evidence="3 8" id="KW-0436">Ligase</keyword>
<accession>A0A7W9TW82</accession>
<dbReference type="EC" id="6.3.4.19" evidence="8"/>
<evidence type="ECO:0000256" key="3">
    <source>
        <dbReference type="ARBA" id="ARBA00022598"/>
    </source>
</evidence>
<comment type="function">
    <text evidence="8">Ligates lysine onto the cytidine present at position 34 of the AUA codon-specific tRNA(Ile) that contains the anticodon CAU, in an ATP-dependent manner. Cytidine is converted to lysidine, thus changing the amino acid specificity of the tRNA from methionine to isoleucine.</text>
</comment>
<dbReference type="Pfam" id="PF11734">
    <property type="entry name" value="TilS_C"/>
    <property type="match status" value="1"/>
</dbReference>
<dbReference type="InterPro" id="IPR011063">
    <property type="entry name" value="TilS/TtcA_N"/>
</dbReference>
<dbReference type="AlphaFoldDB" id="A0A7W9TW82"/>
<dbReference type="GO" id="GO:0005737">
    <property type="term" value="C:cytoplasm"/>
    <property type="evidence" value="ECO:0007669"/>
    <property type="project" value="UniProtKB-SubCell"/>
</dbReference>
<protein>
    <recommendedName>
        <fullName evidence="8">tRNA(Ile)-lysidine synthase</fullName>
        <ecNumber evidence="8">6.3.4.19</ecNumber>
    </recommendedName>
    <alternativeName>
        <fullName evidence="8">tRNA(Ile)-2-lysyl-cytidine synthase</fullName>
    </alternativeName>
    <alternativeName>
        <fullName evidence="8">tRNA(Ile)-lysidine synthetase</fullName>
    </alternativeName>
</protein>
<reference evidence="10 11" key="1">
    <citation type="submission" date="2020-08" db="EMBL/GenBank/DDBJ databases">
        <title>Above-ground endophytic microbial communities from plants in different locations in the United States.</title>
        <authorList>
            <person name="Frank C."/>
        </authorList>
    </citation>
    <scope>NUCLEOTIDE SEQUENCE [LARGE SCALE GENOMIC DNA]</scope>
    <source>
        <strain evidence="10 11">WP4_2_2</strain>
    </source>
</reference>
<dbReference type="SMART" id="SM00977">
    <property type="entry name" value="TilS_C"/>
    <property type="match status" value="1"/>
</dbReference>
<evidence type="ECO:0000256" key="4">
    <source>
        <dbReference type="ARBA" id="ARBA00022694"/>
    </source>
</evidence>
<dbReference type="InterPro" id="IPR015262">
    <property type="entry name" value="tRNA_Ile_lys_synt_subst-bd"/>
</dbReference>
<name>A0A7W9TW82_9BURK</name>
<dbReference type="NCBIfam" id="TIGR02432">
    <property type="entry name" value="lysidine_TilS_N"/>
    <property type="match status" value="1"/>
</dbReference>
<evidence type="ECO:0000256" key="1">
    <source>
        <dbReference type="ARBA" id="ARBA00004496"/>
    </source>
</evidence>
<dbReference type="Pfam" id="PF09179">
    <property type="entry name" value="TilS"/>
    <property type="match status" value="1"/>
</dbReference>
<comment type="similarity">
    <text evidence="8">Belongs to the tRNA(Ile)-lysidine synthase family.</text>
</comment>
<dbReference type="InterPro" id="IPR014729">
    <property type="entry name" value="Rossmann-like_a/b/a_fold"/>
</dbReference>
<dbReference type="GO" id="GO:0006400">
    <property type="term" value="P:tRNA modification"/>
    <property type="evidence" value="ECO:0007669"/>
    <property type="project" value="UniProtKB-UniRule"/>
</dbReference>
<dbReference type="Gene3D" id="1.20.59.20">
    <property type="match status" value="1"/>
</dbReference>
<dbReference type="EMBL" id="JACHBW010000003">
    <property type="protein sequence ID" value="MBB6101510.1"/>
    <property type="molecule type" value="Genomic_DNA"/>
</dbReference>
<keyword evidence="6 8" id="KW-0067">ATP-binding</keyword>
<organism evidence="10 11">
    <name type="scientific">Paraburkholderia bannensis</name>
    <dbReference type="NCBI Taxonomy" id="765414"/>
    <lineage>
        <taxon>Bacteria</taxon>
        <taxon>Pseudomonadati</taxon>
        <taxon>Pseudomonadota</taxon>
        <taxon>Betaproteobacteria</taxon>
        <taxon>Burkholderiales</taxon>
        <taxon>Burkholderiaceae</taxon>
        <taxon>Paraburkholderia</taxon>
    </lineage>
</organism>
<evidence type="ECO:0000256" key="8">
    <source>
        <dbReference type="HAMAP-Rule" id="MF_01161"/>
    </source>
</evidence>
<comment type="caution">
    <text evidence="10">The sequence shown here is derived from an EMBL/GenBank/DDBJ whole genome shotgun (WGS) entry which is preliminary data.</text>
</comment>
<dbReference type="PANTHER" id="PTHR43033">
    <property type="entry name" value="TRNA(ILE)-LYSIDINE SYNTHASE-RELATED"/>
    <property type="match status" value="1"/>
</dbReference>
<comment type="domain">
    <text evidence="8">The N-terminal region contains the highly conserved SGGXDS motif, predicted to be a P-loop motif involved in ATP binding.</text>
</comment>
<comment type="subcellular location">
    <subcellularLocation>
        <location evidence="1 8">Cytoplasm</location>
    </subcellularLocation>
</comment>
<feature type="binding site" evidence="8">
    <location>
        <begin position="41"/>
        <end position="46"/>
    </location>
    <ligand>
        <name>ATP</name>
        <dbReference type="ChEBI" id="CHEBI:30616"/>
    </ligand>
</feature>
<feature type="domain" description="Lysidine-tRNA(Ile) synthetase C-terminal" evidence="9">
    <location>
        <begin position="407"/>
        <end position="483"/>
    </location>
</feature>
<proteinExistence type="inferred from homology"/>
<dbReference type="SUPFAM" id="SSF56037">
    <property type="entry name" value="PheT/TilS domain"/>
    <property type="match status" value="1"/>
</dbReference>
<dbReference type="Proteomes" id="UP000571554">
    <property type="component" value="Unassembled WGS sequence"/>
</dbReference>
<dbReference type="CDD" id="cd01992">
    <property type="entry name" value="TilS_N"/>
    <property type="match status" value="1"/>
</dbReference>
<dbReference type="SUPFAM" id="SSF82829">
    <property type="entry name" value="MesJ substrate recognition domain-like"/>
    <property type="match status" value="1"/>
</dbReference>
<evidence type="ECO:0000313" key="10">
    <source>
        <dbReference type="EMBL" id="MBB6101510.1"/>
    </source>
</evidence>
<dbReference type="Gene3D" id="3.40.50.620">
    <property type="entry name" value="HUPs"/>
    <property type="match status" value="1"/>
</dbReference>
<dbReference type="PANTHER" id="PTHR43033:SF1">
    <property type="entry name" value="TRNA(ILE)-LYSIDINE SYNTHASE-RELATED"/>
    <property type="match status" value="1"/>
</dbReference>
<evidence type="ECO:0000256" key="6">
    <source>
        <dbReference type="ARBA" id="ARBA00022840"/>
    </source>
</evidence>
<evidence type="ECO:0000313" key="11">
    <source>
        <dbReference type="Proteomes" id="UP000571554"/>
    </source>
</evidence>
<dbReference type="InterPro" id="IPR012795">
    <property type="entry name" value="tRNA_Ile_lys_synt_N"/>
</dbReference>
<dbReference type="HAMAP" id="MF_01161">
    <property type="entry name" value="tRNA_Ile_lys_synt"/>
    <property type="match status" value="1"/>
</dbReference>
<dbReference type="Pfam" id="PF01171">
    <property type="entry name" value="ATP_bind_3"/>
    <property type="match status" value="1"/>
</dbReference>
<dbReference type="GO" id="GO:0005524">
    <property type="term" value="F:ATP binding"/>
    <property type="evidence" value="ECO:0007669"/>
    <property type="project" value="UniProtKB-UniRule"/>
</dbReference>
<dbReference type="RefSeq" id="WP_183723024.1">
    <property type="nucleotide sequence ID" value="NZ_JACHBW010000003.1"/>
</dbReference>
<evidence type="ECO:0000256" key="7">
    <source>
        <dbReference type="ARBA" id="ARBA00048539"/>
    </source>
</evidence>